<evidence type="ECO:0008006" key="3">
    <source>
        <dbReference type="Google" id="ProtNLM"/>
    </source>
</evidence>
<dbReference type="RefSeq" id="WP_344224293.1">
    <property type="nucleotide sequence ID" value="NZ_BAAAQA010000015.1"/>
</dbReference>
<comment type="caution">
    <text evidence="1">The sequence shown here is derived from an EMBL/GenBank/DDBJ whole genome shotgun (WGS) entry which is preliminary data.</text>
</comment>
<organism evidence="1 2">
    <name type="scientific">Kocuria atrinae</name>
    <dbReference type="NCBI Taxonomy" id="592377"/>
    <lineage>
        <taxon>Bacteria</taxon>
        <taxon>Bacillati</taxon>
        <taxon>Actinomycetota</taxon>
        <taxon>Actinomycetes</taxon>
        <taxon>Micrococcales</taxon>
        <taxon>Micrococcaceae</taxon>
        <taxon>Kocuria</taxon>
    </lineage>
</organism>
<sequence length="191" mass="20678">MLLPGEPFGGAELAAMVSDGILNRILLDAHVPVGTALTRPTKLHVLRSVIPPHLQRRGVLGRLGAAWFYDCAKVPDPLPILVAKEARTTTTLPRGFSLHQTAFNTFDRVIHEDLAVTSPLRTAVDVALHVPGADGTRALHWLMASPHLHCPPELVLAALDAVGKKPGRRQAVARVRKVGRAVERDYEATGR</sequence>
<evidence type="ECO:0000313" key="2">
    <source>
        <dbReference type="Proteomes" id="UP001500166"/>
    </source>
</evidence>
<gene>
    <name evidence="1" type="ORF">GCM10009824_14110</name>
</gene>
<protein>
    <recommendedName>
        <fullName evidence="3">AbiEi antitoxin C-terminal domain-containing protein</fullName>
    </recommendedName>
</protein>
<accession>A0ABP5JC51</accession>
<dbReference type="EMBL" id="BAAAQA010000015">
    <property type="protein sequence ID" value="GAA2115869.1"/>
    <property type="molecule type" value="Genomic_DNA"/>
</dbReference>
<proteinExistence type="predicted"/>
<keyword evidence="2" id="KW-1185">Reference proteome</keyword>
<name>A0ABP5JC51_9MICC</name>
<evidence type="ECO:0000313" key="1">
    <source>
        <dbReference type="EMBL" id="GAA2115869.1"/>
    </source>
</evidence>
<dbReference type="Proteomes" id="UP001500166">
    <property type="component" value="Unassembled WGS sequence"/>
</dbReference>
<reference evidence="2" key="1">
    <citation type="journal article" date="2019" name="Int. J. Syst. Evol. Microbiol.">
        <title>The Global Catalogue of Microorganisms (GCM) 10K type strain sequencing project: providing services to taxonomists for standard genome sequencing and annotation.</title>
        <authorList>
            <consortium name="The Broad Institute Genomics Platform"/>
            <consortium name="The Broad Institute Genome Sequencing Center for Infectious Disease"/>
            <person name="Wu L."/>
            <person name="Ma J."/>
        </authorList>
    </citation>
    <scope>NUCLEOTIDE SEQUENCE [LARGE SCALE GENOMIC DNA]</scope>
    <source>
        <strain evidence="2">JCM 15914</strain>
    </source>
</reference>